<reference evidence="2" key="1">
    <citation type="submission" date="2020-05" db="EMBL/GenBank/DDBJ databases">
        <authorList>
            <person name="Chiriac C."/>
            <person name="Salcher M."/>
            <person name="Ghai R."/>
            <person name="Kavagutti S V."/>
        </authorList>
    </citation>
    <scope>NUCLEOTIDE SEQUENCE</scope>
</reference>
<keyword evidence="1" id="KW-0812">Transmembrane</keyword>
<sequence length="84" mass="9007">MNDTLTPDGQALVAIIASFGILLLLGLVAVVVISHFIAKAAQRKERHYLSFFVLSILLSPLITGLVVAAIPFTASDPNHPKNKK</sequence>
<feature type="transmembrane region" description="Helical" evidence="1">
    <location>
        <begin position="12"/>
        <end position="37"/>
    </location>
</feature>
<evidence type="ECO:0000256" key="1">
    <source>
        <dbReference type="SAM" id="Phobius"/>
    </source>
</evidence>
<gene>
    <name evidence="2" type="ORF">UFOPK2032_00837</name>
</gene>
<dbReference type="AlphaFoldDB" id="A0A6J6JBB0"/>
<feature type="transmembrane region" description="Helical" evidence="1">
    <location>
        <begin position="49"/>
        <end position="74"/>
    </location>
</feature>
<keyword evidence="1" id="KW-1133">Transmembrane helix</keyword>
<dbReference type="EMBL" id="CAEZVM010000032">
    <property type="protein sequence ID" value="CAB4634371.1"/>
    <property type="molecule type" value="Genomic_DNA"/>
</dbReference>
<proteinExistence type="predicted"/>
<name>A0A6J6JBB0_9ZZZZ</name>
<accession>A0A6J6JBB0</accession>
<evidence type="ECO:0000313" key="2">
    <source>
        <dbReference type="EMBL" id="CAB4634371.1"/>
    </source>
</evidence>
<organism evidence="2">
    <name type="scientific">freshwater metagenome</name>
    <dbReference type="NCBI Taxonomy" id="449393"/>
    <lineage>
        <taxon>unclassified sequences</taxon>
        <taxon>metagenomes</taxon>
        <taxon>ecological metagenomes</taxon>
    </lineage>
</organism>
<protein>
    <submittedName>
        <fullName evidence="2">Unannotated protein</fullName>
    </submittedName>
</protein>
<keyword evidence="1" id="KW-0472">Membrane</keyword>